<protein>
    <submittedName>
        <fullName evidence="1">Uncharacterized protein</fullName>
    </submittedName>
</protein>
<dbReference type="RefSeq" id="WP_190451974.1">
    <property type="nucleotide sequence ID" value="NZ_JAMPLM010000095.1"/>
</dbReference>
<dbReference type="Proteomes" id="UP001476950">
    <property type="component" value="Unassembled WGS sequence"/>
</dbReference>
<keyword evidence="2" id="KW-1185">Reference proteome</keyword>
<dbReference type="EMBL" id="JAMPLM010000095">
    <property type="protein sequence ID" value="MEP1062817.1"/>
    <property type="molecule type" value="Genomic_DNA"/>
</dbReference>
<evidence type="ECO:0000313" key="2">
    <source>
        <dbReference type="Proteomes" id="UP001476950"/>
    </source>
</evidence>
<organism evidence="1 2">
    <name type="scientific">Stenomitos frigidus AS-A4</name>
    <dbReference type="NCBI Taxonomy" id="2933935"/>
    <lineage>
        <taxon>Bacteria</taxon>
        <taxon>Bacillati</taxon>
        <taxon>Cyanobacteriota</taxon>
        <taxon>Cyanophyceae</taxon>
        <taxon>Leptolyngbyales</taxon>
        <taxon>Leptolyngbyaceae</taxon>
        <taxon>Stenomitos</taxon>
    </lineage>
</organism>
<proteinExistence type="predicted"/>
<name>A0ABV0KU81_9CYAN</name>
<reference evidence="1 2" key="1">
    <citation type="submission" date="2022-04" db="EMBL/GenBank/DDBJ databases">
        <title>Positive selection, recombination, and allopatry shape intraspecific diversity of widespread and dominant cyanobacteria.</title>
        <authorList>
            <person name="Wei J."/>
            <person name="Shu W."/>
            <person name="Hu C."/>
        </authorList>
    </citation>
    <scope>NUCLEOTIDE SEQUENCE [LARGE SCALE GENOMIC DNA]</scope>
    <source>
        <strain evidence="1 2">AS-A4</strain>
    </source>
</reference>
<accession>A0ABV0KU81</accession>
<evidence type="ECO:0000313" key="1">
    <source>
        <dbReference type="EMBL" id="MEP1062817.1"/>
    </source>
</evidence>
<sequence>MNTPQFLVGVPKEFIEGLFSGKYYVHGVMLKSGITHQVVAHLEQVAPLAEFSFKTLLNLPTLNWVSGIAETLWTNHQLKQILDIVQQVQTLAMLDTALLGVNIGINIAGFYLISKKLDRLDQKMVSIDEKLSILIRKQCKDHLKKISILSKDTVCFADSLENDGLNDALDVQVMRILNDLEVELKFLIQDCSRREQDSISLDYVWVVYAAYANLLKGYLTARYLAHKRFRQLQERIKILQDLGELLRSPAILGTLYEQCVDTAERLLTEPEIEDIITLYKVGCCQSMQRVQAQFEILSKTPPENYERWQQQLSSSPEPLIWLPHQVSEQVSGVIYK</sequence>
<gene>
    <name evidence="1" type="ORF">NDI38_31055</name>
</gene>
<comment type="caution">
    <text evidence="1">The sequence shown here is derived from an EMBL/GenBank/DDBJ whole genome shotgun (WGS) entry which is preliminary data.</text>
</comment>